<protein>
    <submittedName>
        <fullName evidence="6">Aldehyde-activating protein</fullName>
    </submittedName>
    <submittedName>
        <fullName evidence="7">GFA family protein</fullName>
    </submittedName>
</protein>
<evidence type="ECO:0000313" key="8">
    <source>
        <dbReference type="Proteomes" id="UP000621856"/>
    </source>
</evidence>
<name>A0A8J3A6J8_9PROT</name>
<dbReference type="Pfam" id="PF04828">
    <property type="entry name" value="GFA"/>
    <property type="match status" value="1"/>
</dbReference>
<accession>A0A8J3A6J8</accession>
<dbReference type="PROSITE" id="PS51891">
    <property type="entry name" value="CENP_V_GFA"/>
    <property type="match status" value="1"/>
</dbReference>
<evidence type="ECO:0000256" key="1">
    <source>
        <dbReference type="ARBA" id="ARBA00005495"/>
    </source>
</evidence>
<dbReference type="Proteomes" id="UP000818603">
    <property type="component" value="Unassembled WGS sequence"/>
</dbReference>
<dbReference type="PANTHER" id="PTHR33337">
    <property type="entry name" value="GFA DOMAIN-CONTAINING PROTEIN"/>
    <property type="match status" value="1"/>
</dbReference>
<dbReference type="AlphaFoldDB" id="A0A8J3A6J8"/>
<evidence type="ECO:0000313" key="7">
    <source>
        <dbReference type="EMBL" id="NHK29296.1"/>
    </source>
</evidence>
<sequence>MDGGCFCGQVRYRLLEKPMFVNCCHCSDCQCQTGGAFAINAIIETANVEILDGTPVPQAMPTSSGRPHIVWRCETCQTALWSDYGAREVMIFVRVQTLDKRHTIKPDAHIFIRSKVPWVTIPDDQPAFEIFYDLPTQWSAESLARREALNLVR</sequence>
<evidence type="ECO:0000256" key="4">
    <source>
        <dbReference type="ARBA" id="ARBA00023239"/>
    </source>
</evidence>
<dbReference type="InterPro" id="IPR006913">
    <property type="entry name" value="CENP-V/GFA"/>
</dbReference>
<feature type="domain" description="CENP-V/GFA" evidence="5">
    <location>
        <begin position="1"/>
        <end position="119"/>
    </location>
</feature>
<dbReference type="Proteomes" id="UP000621856">
    <property type="component" value="Unassembled WGS sequence"/>
</dbReference>
<evidence type="ECO:0000313" key="9">
    <source>
        <dbReference type="Proteomes" id="UP000818603"/>
    </source>
</evidence>
<evidence type="ECO:0000313" key="6">
    <source>
        <dbReference type="EMBL" id="GGI01209.1"/>
    </source>
</evidence>
<dbReference type="PANTHER" id="PTHR33337:SF33">
    <property type="entry name" value="CENP-V_GFA DOMAIN-CONTAINING PROTEIN"/>
    <property type="match status" value="1"/>
</dbReference>
<reference evidence="7 9" key="2">
    <citation type="submission" date="2020-02" db="EMBL/GenBank/DDBJ databases">
        <title>Genome sequence of Parvularcula flava strain NH6-79.</title>
        <authorList>
            <person name="Abdul Karim M.H."/>
            <person name="Lam M.Q."/>
            <person name="Chen S.J."/>
            <person name="Yahya A."/>
            <person name="Shahir S."/>
            <person name="Shamsir M.S."/>
            <person name="Chong C.S."/>
        </authorList>
    </citation>
    <scope>NUCLEOTIDE SEQUENCE [LARGE SCALE GENOMIC DNA]</scope>
    <source>
        <strain evidence="7 9">NH6-79</strain>
    </source>
</reference>
<evidence type="ECO:0000259" key="5">
    <source>
        <dbReference type="PROSITE" id="PS51891"/>
    </source>
</evidence>
<dbReference type="EMBL" id="VCJR02000004">
    <property type="protein sequence ID" value="NHK29296.1"/>
    <property type="molecule type" value="Genomic_DNA"/>
</dbReference>
<dbReference type="GO" id="GO:0046872">
    <property type="term" value="F:metal ion binding"/>
    <property type="evidence" value="ECO:0007669"/>
    <property type="project" value="UniProtKB-KW"/>
</dbReference>
<proteinExistence type="inferred from homology"/>
<dbReference type="GO" id="GO:0016846">
    <property type="term" value="F:carbon-sulfur lyase activity"/>
    <property type="evidence" value="ECO:0007669"/>
    <property type="project" value="InterPro"/>
</dbReference>
<evidence type="ECO:0000256" key="2">
    <source>
        <dbReference type="ARBA" id="ARBA00022723"/>
    </source>
</evidence>
<keyword evidence="9" id="KW-1185">Reference proteome</keyword>
<dbReference type="Gene3D" id="3.90.1590.10">
    <property type="entry name" value="glutathione-dependent formaldehyde- activating enzyme (gfa)"/>
    <property type="match status" value="1"/>
</dbReference>
<evidence type="ECO:0000256" key="3">
    <source>
        <dbReference type="ARBA" id="ARBA00022833"/>
    </source>
</evidence>
<reference evidence="6" key="1">
    <citation type="journal article" date="2014" name="Int. J. Syst. Evol. Microbiol.">
        <title>Complete genome sequence of Corynebacterium casei LMG S-19264T (=DSM 44701T), isolated from a smear-ripened cheese.</title>
        <authorList>
            <consortium name="US DOE Joint Genome Institute (JGI-PGF)"/>
            <person name="Walter F."/>
            <person name="Albersmeier A."/>
            <person name="Kalinowski J."/>
            <person name="Ruckert C."/>
        </authorList>
    </citation>
    <scope>NUCLEOTIDE SEQUENCE</scope>
    <source>
        <strain evidence="6">CGMCC 1.14984</strain>
    </source>
</reference>
<dbReference type="RefSeq" id="WP_155142203.1">
    <property type="nucleotide sequence ID" value="NZ_BMGZ01000004.1"/>
</dbReference>
<dbReference type="EMBL" id="BMGZ01000004">
    <property type="protein sequence ID" value="GGI01209.1"/>
    <property type="molecule type" value="Genomic_DNA"/>
</dbReference>
<dbReference type="InterPro" id="IPR011057">
    <property type="entry name" value="Mss4-like_sf"/>
</dbReference>
<organism evidence="6 8">
    <name type="scientific">Aquisalinus luteolus</name>
    <dbReference type="NCBI Taxonomy" id="1566827"/>
    <lineage>
        <taxon>Bacteria</taxon>
        <taxon>Pseudomonadati</taxon>
        <taxon>Pseudomonadota</taxon>
        <taxon>Alphaproteobacteria</taxon>
        <taxon>Parvularculales</taxon>
        <taxon>Parvularculaceae</taxon>
        <taxon>Aquisalinus</taxon>
    </lineage>
</organism>
<keyword evidence="4" id="KW-0456">Lyase</keyword>
<comment type="caution">
    <text evidence="6">The sequence shown here is derived from an EMBL/GenBank/DDBJ whole genome shotgun (WGS) entry which is preliminary data.</text>
</comment>
<comment type="similarity">
    <text evidence="1">Belongs to the Gfa family.</text>
</comment>
<dbReference type="SUPFAM" id="SSF51316">
    <property type="entry name" value="Mss4-like"/>
    <property type="match status" value="1"/>
</dbReference>
<keyword evidence="3" id="KW-0862">Zinc</keyword>
<keyword evidence="2" id="KW-0479">Metal-binding</keyword>
<gene>
    <name evidence="7" type="ORF">FF098_015365</name>
    <name evidence="6" type="ORF">GCM10011355_31310</name>
</gene>
<reference evidence="6" key="3">
    <citation type="submission" date="2020-09" db="EMBL/GenBank/DDBJ databases">
        <authorList>
            <person name="Sun Q."/>
            <person name="Zhou Y."/>
        </authorList>
    </citation>
    <scope>NUCLEOTIDE SEQUENCE</scope>
    <source>
        <strain evidence="6">CGMCC 1.14984</strain>
    </source>
</reference>